<dbReference type="InterPro" id="IPR035906">
    <property type="entry name" value="MetI-like_sf"/>
</dbReference>
<dbReference type="SUPFAM" id="SSF161098">
    <property type="entry name" value="MetI-like"/>
    <property type="match status" value="1"/>
</dbReference>
<dbReference type="EMBL" id="CP014859">
    <property type="protein sequence ID" value="AOS63370.1"/>
    <property type="molecule type" value="Genomic_DNA"/>
</dbReference>
<keyword evidence="6 7" id="KW-0472">Membrane</keyword>
<comment type="similarity">
    <text evidence="7">Belongs to the binding-protein-dependent transport system permease family.</text>
</comment>
<evidence type="ECO:0000259" key="8">
    <source>
        <dbReference type="PROSITE" id="PS50928"/>
    </source>
</evidence>
<feature type="transmembrane region" description="Helical" evidence="7">
    <location>
        <begin position="279"/>
        <end position="302"/>
    </location>
</feature>
<keyword evidence="3" id="KW-1003">Cell membrane</keyword>
<feature type="domain" description="ABC transmembrane type-1" evidence="8">
    <location>
        <begin position="101"/>
        <end position="302"/>
    </location>
</feature>
<dbReference type="PROSITE" id="PS50928">
    <property type="entry name" value="ABC_TM1"/>
    <property type="match status" value="1"/>
</dbReference>
<dbReference type="GO" id="GO:0055085">
    <property type="term" value="P:transmembrane transport"/>
    <property type="evidence" value="ECO:0007669"/>
    <property type="project" value="InterPro"/>
</dbReference>
<feature type="transmembrane region" description="Helical" evidence="7">
    <location>
        <begin position="12"/>
        <end position="31"/>
    </location>
</feature>
<evidence type="ECO:0000256" key="5">
    <source>
        <dbReference type="ARBA" id="ARBA00022989"/>
    </source>
</evidence>
<feature type="transmembrane region" description="Helical" evidence="7">
    <location>
        <begin position="175"/>
        <end position="199"/>
    </location>
</feature>
<evidence type="ECO:0000256" key="4">
    <source>
        <dbReference type="ARBA" id="ARBA00022692"/>
    </source>
</evidence>
<protein>
    <submittedName>
        <fullName evidence="9">ABC-type dipeptide/oligopeptide/nickel transport system, permease component</fullName>
    </submittedName>
</protein>
<dbReference type="Pfam" id="PF00528">
    <property type="entry name" value="BPD_transp_1"/>
    <property type="match status" value="1"/>
</dbReference>
<keyword evidence="10" id="KW-1185">Reference proteome</keyword>
<evidence type="ECO:0000256" key="1">
    <source>
        <dbReference type="ARBA" id="ARBA00004651"/>
    </source>
</evidence>
<sequence length="315" mass="32200">MSPAYLGRRLAQSGLVLLAAFTVTFVVLYLLPSDPVRIMLDAGGEGGYVDPAEIAALRAEHGLDQPLLIQYLGALGRVVTGDLGTSIVSGAPVTQSIGEALPHTLALAGSALLVAVLLGGAVAVGGTALRLTWLRNLVLSLPALALAAPTFWVGLLLLQFVSFQVGLLPAFGNDGIATLVLPTVTLALPTAAAVAQVLAGGLTDAWRQPYIETARAKGAGQLRVHLAHALRNAVIPTITMSGVLIGQLSAGAVVVETVFSRVGIGRLAQSAVTAQDIPVVQGLVLLAALVFVLVNLLVDLVVPLLDPRISAPAAS</sequence>
<evidence type="ECO:0000256" key="7">
    <source>
        <dbReference type="RuleBase" id="RU363032"/>
    </source>
</evidence>
<keyword evidence="5 7" id="KW-1133">Transmembrane helix</keyword>
<dbReference type="InterPro" id="IPR045621">
    <property type="entry name" value="BPD_transp_1_N"/>
</dbReference>
<evidence type="ECO:0000313" key="9">
    <source>
        <dbReference type="EMBL" id="AOS63370.1"/>
    </source>
</evidence>
<feature type="transmembrane region" description="Helical" evidence="7">
    <location>
        <begin position="105"/>
        <end position="129"/>
    </location>
</feature>
<dbReference type="Gene3D" id="1.10.3720.10">
    <property type="entry name" value="MetI-like"/>
    <property type="match status" value="1"/>
</dbReference>
<dbReference type="PANTHER" id="PTHR43163:SF6">
    <property type="entry name" value="DIPEPTIDE TRANSPORT SYSTEM PERMEASE PROTEIN DPPB-RELATED"/>
    <property type="match status" value="1"/>
</dbReference>
<feature type="transmembrane region" description="Helical" evidence="7">
    <location>
        <begin position="233"/>
        <end position="259"/>
    </location>
</feature>
<organism evidence="9 10">
    <name type="scientific">Actinoalloteichus hymeniacidonis</name>
    <dbReference type="NCBI Taxonomy" id="340345"/>
    <lineage>
        <taxon>Bacteria</taxon>
        <taxon>Bacillati</taxon>
        <taxon>Actinomycetota</taxon>
        <taxon>Actinomycetes</taxon>
        <taxon>Pseudonocardiales</taxon>
        <taxon>Pseudonocardiaceae</taxon>
        <taxon>Actinoalloteichus</taxon>
    </lineage>
</organism>
<evidence type="ECO:0000256" key="6">
    <source>
        <dbReference type="ARBA" id="ARBA00023136"/>
    </source>
</evidence>
<evidence type="ECO:0000256" key="3">
    <source>
        <dbReference type="ARBA" id="ARBA00022475"/>
    </source>
</evidence>
<dbReference type="Proteomes" id="UP000095210">
    <property type="component" value="Chromosome"/>
</dbReference>
<dbReference type="GO" id="GO:0005886">
    <property type="term" value="C:plasma membrane"/>
    <property type="evidence" value="ECO:0007669"/>
    <property type="project" value="UniProtKB-SubCell"/>
</dbReference>
<dbReference type="AlphaFoldDB" id="A0AAC9HQ53"/>
<dbReference type="Pfam" id="PF19300">
    <property type="entry name" value="BPD_transp_1_N"/>
    <property type="match status" value="1"/>
</dbReference>
<keyword evidence="2 7" id="KW-0813">Transport</keyword>
<proteinExistence type="inferred from homology"/>
<dbReference type="PANTHER" id="PTHR43163">
    <property type="entry name" value="DIPEPTIDE TRANSPORT SYSTEM PERMEASE PROTEIN DPPB-RELATED"/>
    <property type="match status" value="1"/>
</dbReference>
<evidence type="ECO:0000313" key="10">
    <source>
        <dbReference type="Proteomes" id="UP000095210"/>
    </source>
</evidence>
<dbReference type="CDD" id="cd06261">
    <property type="entry name" value="TM_PBP2"/>
    <property type="match status" value="1"/>
</dbReference>
<name>A0AAC9HQ53_9PSEU</name>
<dbReference type="InterPro" id="IPR000515">
    <property type="entry name" value="MetI-like"/>
</dbReference>
<dbReference type="RefSeq" id="WP_069853628.1">
    <property type="nucleotide sequence ID" value="NZ_CP014859.1"/>
</dbReference>
<gene>
    <name evidence="9" type="ORF">TL08_12780</name>
</gene>
<comment type="subcellular location">
    <subcellularLocation>
        <location evidence="1 7">Cell membrane</location>
        <topology evidence="1 7">Multi-pass membrane protein</topology>
    </subcellularLocation>
</comment>
<evidence type="ECO:0000256" key="2">
    <source>
        <dbReference type="ARBA" id="ARBA00022448"/>
    </source>
</evidence>
<dbReference type="KEGG" id="ahm:TL08_12780"/>
<keyword evidence="4 7" id="KW-0812">Transmembrane</keyword>
<feature type="transmembrane region" description="Helical" evidence="7">
    <location>
        <begin position="141"/>
        <end position="163"/>
    </location>
</feature>
<accession>A0AAC9HQ53</accession>
<reference evidence="10" key="1">
    <citation type="submission" date="2016-03" db="EMBL/GenBank/DDBJ databases">
        <title>Complete genome sequence of the type strain Actinoalloteichus hymeniacidonis DSM 45092.</title>
        <authorList>
            <person name="Schaffert L."/>
            <person name="Albersmeier A."/>
            <person name="Winkler A."/>
            <person name="Kalinowski J."/>
            <person name="Zotchev S."/>
            <person name="Ruckert C."/>
        </authorList>
    </citation>
    <scope>NUCLEOTIDE SEQUENCE [LARGE SCALE GENOMIC DNA]</scope>
    <source>
        <strain evidence="10">HPA177(T) (DSM 45092(T))</strain>
    </source>
</reference>